<dbReference type="PANTHER" id="PTHR11851:SF49">
    <property type="entry name" value="MITOCHONDRIAL-PROCESSING PEPTIDASE SUBUNIT ALPHA"/>
    <property type="match status" value="1"/>
</dbReference>
<gene>
    <name evidence="4" type="ORF">JRV97_04160</name>
</gene>
<evidence type="ECO:0000259" key="2">
    <source>
        <dbReference type="Pfam" id="PF00675"/>
    </source>
</evidence>
<proteinExistence type="inferred from homology"/>
<dbReference type="InterPro" id="IPR050361">
    <property type="entry name" value="MPP/UQCRC_Complex"/>
</dbReference>
<dbReference type="SUPFAM" id="SSF63411">
    <property type="entry name" value="LuxS/MPP-like metallohydrolase"/>
    <property type="match status" value="2"/>
</dbReference>
<reference evidence="4 5" key="1">
    <citation type="submission" date="2021-02" db="EMBL/GenBank/DDBJ databases">
        <title>Characterization of Marinitoga sp. nov. str. BP5-C20A.</title>
        <authorList>
            <person name="Erauso G."/>
            <person name="Postec A."/>
        </authorList>
    </citation>
    <scope>NUCLEOTIDE SEQUENCE [LARGE SCALE GENOMIC DNA]</scope>
    <source>
        <strain evidence="4 5">BP5-C20A</strain>
    </source>
</reference>
<sequence>MIKKRSLSNGLDILLVPRNNVRSVSIIAAVRAGSAHEPQELMGISHLIEHSVFRGTYNRNMEEIKRPIEEFGGSLNAFTGKNLTAYYAKVPLIAAKVGVEIIMDIIFNAEFNEEDIEKEKKIVLDEIAMYEDEPVENTFEQLHKIMFSNEFAFPVLGTKESVSKLNSLKLKEYYLEKYTPKNIVLTIVGPEKDLESLLLDIEKLTPERKGKKCAFKSPIFNNNNNNNKIRKIEKSKEELSQIYIAYSFKAPSKMSQDFYSVSIMKTFLGSGMSSLLFTKIREEQGLAYEITADYSAYNDNGVFTIFAATIPENFEKLNSSIYENIRNINKNSDLENWIEYGKKRLSGRYMLETENGLNFGFLALDYYLSFDKLIDIDEIVKKINSQENKNIIDVSNDIFNNEPYISIVKPK</sequence>
<dbReference type="Pfam" id="PF00675">
    <property type="entry name" value="Peptidase_M16"/>
    <property type="match status" value="1"/>
</dbReference>
<name>A0ABY8PT18_9BACT</name>
<evidence type="ECO:0000313" key="5">
    <source>
        <dbReference type="Proteomes" id="UP001232493"/>
    </source>
</evidence>
<organism evidence="4 5">
    <name type="scientific">Marinitoga aeolica</name>
    <dbReference type="NCBI Taxonomy" id="2809031"/>
    <lineage>
        <taxon>Bacteria</taxon>
        <taxon>Thermotogati</taxon>
        <taxon>Thermotogota</taxon>
        <taxon>Thermotogae</taxon>
        <taxon>Petrotogales</taxon>
        <taxon>Petrotogaceae</taxon>
        <taxon>Marinitoga</taxon>
    </lineage>
</organism>
<dbReference type="EMBL" id="CP069362">
    <property type="protein sequence ID" value="WGS65754.1"/>
    <property type="molecule type" value="Genomic_DNA"/>
</dbReference>
<evidence type="ECO:0000259" key="3">
    <source>
        <dbReference type="Pfam" id="PF05193"/>
    </source>
</evidence>
<feature type="domain" description="Peptidase M16 N-terminal" evidence="2">
    <location>
        <begin position="20"/>
        <end position="156"/>
    </location>
</feature>
<dbReference type="PANTHER" id="PTHR11851">
    <property type="entry name" value="METALLOPROTEASE"/>
    <property type="match status" value="1"/>
</dbReference>
<dbReference type="InterPro" id="IPR007863">
    <property type="entry name" value="Peptidase_M16_C"/>
</dbReference>
<dbReference type="InterPro" id="IPR011249">
    <property type="entry name" value="Metalloenz_LuxS/M16"/>
</dbReference>
<comment type="similarity">
    <text evidence="1">Belongs to the peptidase M16 family.</text>
</comment>
<dbReference type="InterPro" id="IPR011765">
    <property type="entry name" value="Pept_M16_N"/>
</dbReference>
<evidence type="ECO:0000256" key="1">
    <source>
        <dbReference type="ARBA" id="ARBA00007261"/>
    </source>
</evidence>
<accession>A0ABY8PT18</accession>
<keyword evidence="5" id="KW-1185">Reference proteome</keyword>
<evidence type="ECO:0000313" key="4">
    <source>
        <dbReference type="EMBL" id="WGS65754.1"/>
    </source>
</evidence>
<dbReference type="Pfam" id="PF05193">
    <property type="entry name" value="Peptidase_M16_C"/>
    <property type="match status" value="1"/>
</dbReference>
<feature type="domain" description="Peptidase M16 C-terminal" evidence="3">
    <location>
        <begin position="166"/>
        <end position="331"/>
    </location>
</feature>
<dbReference type="Gene3D" id="3.30.830.10">
    <property type="entry name" value="Metalloenzyme, LuxS/M16 peptidase-like"/>
    <property type="match status" value="2"/>
</dbReference>
<dbReference type="Proteomes" id="UP001232493">
    <property type="component" value="Chromosome"/>
</dbReference>
<protein>
    <submittedName>
        <fullName evidence="4">Insulinase family protein</fullName>
    </submittedName>
</protein>
<dbReference type="RefSeq" id="WP_281000479.1">
    <property type="nucleotide sequence ID" value="NZ_CP069362.1"/>
</dbReference>